<keyword evidence="3" id="KW-1185">Reference proteome</keyword>
<feature type="region of interest" description="Disordered" evidence="1">
    <location>
        <begin position="27"/>
        <end position="51"/>
    </location>
</feature>
<dbReference type="EMBL" id="MU620893">
    <property type="protein sequence ID" value="KAI8584404.1"/>
    <property type="molecule type" value="Genomic_DNA"/>
</dbReference>
<dbReference type="Proteomes" id="UP001206595">
    <property type="component" value="Unassembled WGS sequence"/>
</dbReference>
<protein>
    <submittedName>
        <fullName evidence="2">Uncharacterized protein</fullName>
    </submittedName>
</protein>
<feature type="compositionally biased region" description="Basic residues" evidence="1">
    <location>
        <begin position="41"/>
        <end position="51"/>
    </location>
</feature>
<evidence type="ECO:0000256" key="1">
    <source>
        <dbReference type="SAM" id="MobiDB-lite"/>
    </source>
</evidence>
<comment type="caution">
    <text evidence="2">The sequence shown here is derived from an EMBL/GenBank/DDBJ whole genome shotgun (WGS) entry which is preliminary data.</text>
</comment>
<reference evidence="2" key="2">
    <citation type="journal article" date="2022" name="Proc. Natl. Acad. Sci. U.S.A.">
        <title>Diploid-dominant life cycles characterize the early evolution of Fungi.</title>
        <authorList>
            <person name="Amses K.R."/>
            <person name="Simmons D.R."/>
            <person name="Longcore J.E."/>
            <person name="Mondo S.J."/>
            <person name="Seto K."/>
            <person name="Jeronimo G.H."/>
            <person name="Bonds A.E."/>
            <person name="Quandt C.A."/>
            <person name="Davis W.J."/>
            <person name="Chang Y."/>
            <person name="Federici B.A."/>
            <person name="Kuo A."/>
            <person name="LaButti K."/>
            <person name="Pangilinan J."/>
            <person name="Andreopoulos W."/>
            <person name="Tritt A."/>
            <person name="Riley R."/>
            <person name="Hundley H."/>
            <person name="Johnson J."/>
            <person name="Lipzen A."/>
            <person name="Barry K."/>
            <person name="Lang B.F."/>
            <person name="Cuomo C.A."/>
            <person name="Buchler N.E."/>
            <person name="Grigoriev I.V."/>
            <person name="Spatafora J.W."/>
            <person name="Stajich J.E."/>
            <person name="James T.Y."/>
        </authorList>
    </citation>
    <scope>NUCLEOTIDE SEQUENCE</scope>
    <source>
        <strain evidence="2">AG</strain>
    </source>
</reference>
<name>A0AAD5EJF5_UMBRA</name>
<dbReference type="AlphaFoldDB" id="A0AAD5EJF5"/>
<reference evidence="2" key="1">
    <citation type="submission" date="2021-06" db="EMBL/GenBank/DDBJ databases">
        <authorList>
            <consortium name="DOE Joint Genome Institute"/>
            <person name="Mondo S.J."/>
            <person name="Amses K.R."/>
            <person name="Simmons D.R."/>
            <person name="Longcore J.E."/>
            <person name="Seto K."/>
            <person name="Alves G.H."/>
            <person name="Bonds A.E."/>
            <person name="Quandt C.A."/>
            <person name="Davis W.J."/>
            <person name="Chang Y."/>
            <person name="Letcher P.M."/>
            <person name="Powell M.J."/>
            <person name="Kuo A."/>
            <person name="Labutti K."/>
            <person name="Pangilinan J."/>
            <person name="Andreopoulos W."/>
            <person name="Tritt A."/>
            <person name="Riley R."/>
            <person name="Hundley H."/>
            <person name="Johnson J."/>
            <person name="Lipzen A."/>
            <person name="Barry K."/>
            <person name="Berbee M.L."/>
            <person name="Buchler N.E."/>
            <person name="Grigoriev I.V."/>
            <person name="Spatafora J.W."/>
            <person name="Stajich J.E."/>
            <person name="James T.Y."/>
        </authorList>
    </citation>
    <scope>NUCLEOTIDE SEQUENCE</scope>
    <source>
        <strain evidence="2">AG</strain>
    </source>
</reference>
<evidence type="ECO:0000313" key="2">
    <source>
        <dbReference type="EMBL" id="KAI8584404.1"/>
    </source>
</evidence>
<dbReference type="RefSeq" id="XP_051449408.1">
    <property type="nucleotide sequence ID" value="XM_051585409.1"/>
</dbReference>
<proteinExistence type="predicted"/>
<sequence length="84" mass="9620">MGTPAASHCSCGQPTYIFNFFAGHQPPVNVPPSHKHEHEHEHKHRHHKKGKKIVKEVSEELLIQGIPSWWSPRMLKKIGEKISD</sequence>
<accession>A0AAD5EJF5</accession>
<dbReference type="GeneID" id="75910757"/>
<gene>
    <name evidence="2" type="ORF">K450DRAFT_219703</name>
</gene>
<organism evidence="2 3">
    <name type="scientific">Umbelopsis ramanniana AG</name>
    <dbReference type="NCBI Taxonomy" id="1314678"/>
    <lineage>
        <taxon>Eukaryota</taxon>
        <taxon>Fungi</taxon>
        <taxon>Fungi incertae sedis</taxon>
        <taxon>Mucoromycota</taxon>
        <taxon>Mucoromycotina</taxon>
        <taxon>Umbelopsidomycetes</taxon>
        <taxon>Umbelopsidales</taxon>
        <taxon>Umbelopsidaceae</taxon>
        <taxon>Umbelopsis</taxon>
    </lineage>
</organism>
<evidence type="ECO:0000313" key="3">
    <source>
        <dbReference type="Proteomes" id="UP001206595"/>
    </source>
</evidence>